<comment type="subcellular location">
    <subcellularLocation>
        <location evidence="1">Cytoplasm</location>
        <location evidence="1">Cytoskeleton</location>
        <location evidence="1">Cilium axoneme</location>
    </subcellularLocation>
</comment>
<dbReference type="Proteomes" id="UP000639338">
    <property type="component" value="Unassembled WGS sequence"/>
</dbReference>
<keyword evidence="3" id="KW-0677">Repeat</keyword>
<proteinExistence type="predicted"/>
<dbReference type="Gene3D" id="2.30.29.170">
    <property type="match status" value="2"/>
</dbReference>
<evidence type="ECO:0000256" key="1">
    <source>
        <dbReference type="ARBA" id="ARBA00004430"/>
    </source>
</evidence>
<evidence type="ECO:0000313" key="8">
    <source>
        <dbReference type="Proteomes" id="UP000639338"/>
    </source>
</evidence>
<dbReference type="SMART" id="SM00676">
    <property type="entry name" value="DM10"/>
    <property type="match status" value="1"/>
</dbReference>
<evidence type="ECO:0000256" key="5">
    <source>
        <dbReference type="ARBA" id="ARBA00023273"/>
    </source>
</evidence>
<dbReference type="Pfam" id="PF06565">
    <property type="entry name" value="DM10_dom"/>
    <property type="match status" value="2"/>
</dbReference>
<dbReference type="GO" id="GO:0005874">
    <property type="term" value="C:microtubule"/>
    <property type="evidence" value="ECO:0007669"/>
    <property type="project" value="TreeGrafter"/>
</dbReference>
<dbReference type="InterPro" id="IPR040193">
    <property type="entry name" value="EFHC1/EFHC2/EFHB"/>
</dbReference>
<dbReference type="OrthoDB" id="6360546at2759"/>
<evidence type="ECO:0000256" key="3">
    <source>
        <dbReference type="ARBA" id="ARBA00022737"/>
    </source>
</evidence>
<dbReference type="GO" id="GO:0010975">
    <property type="term" value="P:regulation of neuron projection development"/>
    <property type="evidence" value="ECO:0007669"/>
    <property type="project" value="TreeGrafter"/>
</dbReference>
<dbReference type="PANTHER" id="PTHR12086">
    <property type="entry name" value="EF-HAND DOMAIN C-TERMINAL CONTAINING PROTEIN"/>
    <property type="match status" value="1"/>
</dbReference>
<reference evidence="7 8" key="1">
    <citation type="submission" date="2020-08" db="EMBL/GenBank/DDBJ databases">
        <title>Aphidius gifuensis genome sequencing and assembly.</title>
        <authorList>
            <person name="Du Z."/>
        </authorList>
    </citation>
    <scope>NUCLEOTIDE SEQUENCE [LARGE SCALE GENOMIC DNA]</scope>
    <source>
        <strain evidence="7">YNYX2018</strain>
        <tissue evidence="7">Adults</tissue>
    </source>
</reference>
<organism evidence="7 8">
    <name type="scientific">Aphidius gifuensis</name>
    <name type="common">Parasitoid wasp</name>
    <dbReference type="NCBI Taxonomy" id="684658"/>
    <lineage>
        <taxon>Eukaryota</taxon>
        <taxon>Metazoa</taxon>
        <taxon>Ecdysozoa</taxon>
        <taxon>Arthropoda</taxon>
        <taxon>Hexapoda</taxon>
        <taxon>Insecta</taxon>
        <taxon>Pterygota</taxon>
        <taxon>Neoptera</taxon>
        <taxon>Endopterygota</taxon>
        <taxon>Hymenoptera</taxon>
        <taxon>Apocrita</taxon>
        <taxon>Ichneumonoidea</taxon>
        <taxon>Braconidae</taxon>
        <taxon>Aphidiinae</taxon>
        <taxon>Aphidius</taxon>
    </lineage>
</organism>
<sequence>MQHTFLPYLPGYNFEKQTNRKTNFHTSHLFNTMHNGICYMTNKSSSGEPSIFLYEDALRIPAWLVYSDQRLTFDAFFQEVVQEKSSFRIRIVKIFFFLEDDTIKIVEPCVYSSGLKQVVLVRRQRIPLSGLVQNKFYDVTDLNIGKEPEIFKRVYKIVNCDKFTRIFLNRMGIPVPDPTDYPLDPYDHQKNTPVYSKKPNRKVDTLEKFLKNDGKVLKFSANWDEFGFIHFLELRYYLTDDTIEIIEIIPSDVKKSSVFLKRMKIPKVHLFILLFSFKSSQLIENLNENYHKGFHWN</sequence>
<dbReference type="AlphaFoldDB" id="A0A834XNG1"/>
<evidence type="ECO:0000256" key="2">
    <source>
        <dbReference type="ARBA" id="ARBA00022490"/>
    </source>
</evidence>
<name>A0A834XNG1_APHGI</name>
<comment type="caution">
    <text evidence="7">The sequence shown here is derived from an EMBL/GenBank/DDBJ whole genome shotgun (WGS) entry which is preliminary data.</text>
</comment>
<evidence type="ECO:0000313" key="7">
    <source>
        <dbReference type="EMBL" id="KAF7989921.1"/>
    </source>
</evidence>
<keyword evidence="8" id="KW-1185">Reference proteome</keyword>
<keyword evidence="4" id="KW-0206">Cytoskeleton</keyword>
<protein>
    <recommendedName>
        <fullName evidence="6">DM10 domain-containing protein</fullName>
    </recommendedName>
</protein>
<keyword evidence="2" id="KW-0963">Cytoplasm</keyword>
<dbReference type="PROSITE" id="PS51336">
    <property type="entry name" value="DM10"/>
    <property type="match status" value="2"/>
</dbReference>
<dbReference type="EMBL" id="JACMRX010000005">
    <property type="protein sequence ID" value="KAF7989921.1"/>
    <property type="molecule type" value="Genomic_DNA"/>
</dbReference>
<dbReference type="InterPro" id="IPR006602">
    <property type="entry name" value="DM10_dom"/>
</dbReference>
<dbReference type="FunFam" id="2.30.29.170:FF:000004">
    <property type="entry name" value="EF-hand domain containing 2"/>
    <property type="match status" value="1"/>
</dbReference>
<gene>
    <name evidence="7" type="ORF">HCN44_008595</name>
</gene>
<dbReference type="GO" id="GO:0005930">
    <property type="term" value="C:axoneme"/>
    <property type="evidence" value="ECO:0007669"/>
    <property type="project" value="UniProtKB-SubCell"/>
</dbReference>
<evidence type="ECO:0000256" key="4">
    <source>
        <dbReference type="ARBA" id="ARBA00023212"/>
    </source>
</evidence>
<keyword evidence="5" id="KW-0966">Cell projection</keyword>
<feature type="domain" description="DM10" evidence="6">
    <location>
        <begin position="67"/>
        <end position="172"/>
    </location>
</feature>
<accession>A0A834XNG1</accession>
<evidence type="ECO:0000259" key="6">
    <source>
        <dbReference type="PROSITE" id="PS51336"/>
    </source>
</evidence>
<feature type="domain" description="DM10" evidence="6">
    <location>
        <begin position="213"/>
        <end position="297"/>
    </location>
</feature>
<dbReference type="PANTHER" id="PTHR12086:SF11">
    <property type="entry name" value="EF-HAND DOMAIN-CONTAINING FAMILY MEMBER C2"/>
    <property type="match status" value="1"/>
</dbReference>